<evidence type="ECO:0000259" key="1">
    <source>
        <dbReference type="Pfam" id="PF13470"/>
    </source>
</evidence>
<sequence>MKIFVDANVVLDMLLKRKYYKNAQMIFSLTEERKIKSYLSTLSFAIITYQLSKEYNQKECVNILKYLYQIFRALPFSKQALENALYSNFKDIEDGYQYFTAKEYGIPIVVTRNVKDFVVDDISVLTPEQFLSMYRTN</sequence>
<reference evidence="2 3" key="1">
    <citation type="submission" date="2021-03" db="EMBL/GenBank/DDBJ databases">
        <title>Isolation and description of Capnocytophaga bilenii sp. nov., a novel Capnocytophaga species, isolated from a gingivitis subject.</title>
        <authorList>
            <person name="Antezack A."/>
            <person name="Monnet-Corti V."/>
            <person name="La Scola B."/>
        </authorList>
    </citation>
    <scope>NUCLEOTIDE SEQUENCE [LARGE SCALE GENOMIC DNA]</scope>
    <source>
        <strain evidence="2 3">Marseille-Q4570</strain>
    </source>
</reference>
<dbReference type="InterPro" id="IPR029060">
    <property type="entry name" value="PIN-like_dom_sf"/>
</dbReference>
<dbReference type="Proteomes" id="UP000681610">
    <property type="component" value="Unassembled WGS sequence"/>
</dbReference>
<dbReference type="EMBL" id="JAGDYP010000010">
    <property type="protein sequence ID" value="MBO1884976.1"/>
    <property type="molecule type" value="Genomic_DNA"/>
</dbReference>
<feature type="domain" description="PIN" evidence="1">
    <location>
        <begin position="2"/>
        <end position="115"/>
    </location>
</feature>
<evidence type="ECO:0000313" key="3">
    <source>
        <dbReference type="Proteomes" id="UP000681610"/>
    </source>
</evidence>
<protein>
    <submittedName>
        <fullName evidence="2">PIN domain-containing protein</fullName>
    </submittedName>
</protein>
<dbReference type="Pfam" id="PF13470">
    <property type="entry name" value="PIN_3"/>
    <property type="match status" value="1"/>
</dbReference>
<proteinExistence type="predicted"/>
<comment type="caution">
    <text evidence="2">The sequence shown here is derived from an EMBL/GenBank/DDBJ whole genome shotgun (WGS) entry which is preliminary data.</text>
</comment>
<organism evidence="2 3">
    <name type="scientific">Capnocytophaga bilenii</name>
    <dbReference type="NCBI Taxonomy" id="2819369"/>
    <lineage>
        <taxon>Bacteria</taxon>
        <taxon>Pseudomonadati</taxon>
        <taxon>Bacteroidota</taxon>
        <taxon>Flavobacteriia</taxon>
        <taxon>Flavobacteriales</taxon>
        <taxon>Flavobacteriaceae</taxon>
        <taxon>Capnocytophaga</taxon>
    </lineage>
</organism>
<keyword evidence="3" id="KW-1185">Reference proteome</keyword>
<dbReference type="InterPro" id="IPR002716">
    <property type="entry name" value="PIN_dom"/>
</dbReference>
<name>A0ABS3Q075_9FLAO</name>
<gene>
    <name evidence="2" type="ORF">J4N46_11280</name>
</gene>
<evidence type="ECO:0000313" key="2">
    <source>
        <dbReference type="EMBL" id="MBO1884976.1"/>
    </source>
</evidence>
<dbReference type="Gene3D" id="3.40.50.1010">
    <property type="entry name" value="5'-nuclease"/>
    <property type="match status" value="1"/>
</dbReference>
<dbReference type="SUPFAM" id="SSF88723">
    <property type="entry name" value="PIN domain-like"/>
    <property type="match status" value="1"/>
</dbReference>
<accession>A0ABS3Q075</accession>
<dbReference type="RefSeq" id="WP_208059375.1">
    <property type="nucleotide sequence ID" value="NZ_JAGDYP010000010.1"/>
</dbReference>